<evidence type="ECO:0000256" key="8">
    <source>
        <dbReference type="ARBA" id="ARBA00023157"/>
    </source>
</evidence>
<feature type="binding site" evidence="9">
    <location>
        <position position="193"/>
    </location>
    <ligand>
        <name>Cu cation</name>
        <dbReference type="ChEBI" id="CHEBI:23378"/>
        <label>A</label>
    </ligand>
</feature>
<keyword evidence="3 9" id="KW-0479">Metal-binding</keyword>
<dbReference type="Pfam" id="PF12142">
    <property type="entry name" value="PPO1_DWL"/>
    <property type="match status" value="1"/>
</dbReference>
<dbReference type="FunFam" id="1.10.1280.10:FF:000007">
    <property type="entry name" value="Polyphenol oxidase, chloroplastic"/>
    <property type="match status" value="1"/>
</dbReference>
<keyword evidence="15" id="KW-1185">Reference proteome</keyword>
<comment type="similarity">
    <text evidence="2">Belongs to the tyrosinase family.</text>
</comment>
<dbReference type="InterPro" id="IPR022739">
    <property type="entry name" value="Polyphenol_oxidase_cen"/>
</dbReference>
<evidence type="ECO:0000256" key="9">
    <source>
        <dbReference type="PIRSR" id="PIRSR000290-1"/>
    </source>
</evidence>
<dbReference type="SUPFAM" id="SSF48056">
    <property type="entry name" value="Di-copper centre-containing domain"/>
    <property type="match status" value="1"/>
</dbReference>
<dbReference type="eggNOG" id="ENOG502QVBP">
    <property type="taxonomic scope" value="Eukaryota"/>
</dbReference>
<evidence type="ECO:0000256" key="1">
    <source>
        <dbReference type="ARBA" id="ARBA00004456"/>
    </source>
</evidence>
<feature type="region of interest" description="Disordered" evidence="12">
    <location>
        <begin position="25"/>
        <end position="58"/>
    </location>
</feature>
<feature type="compositionally biased region" description="Polar residues" evidence="12">
    <location>
        <begin position="43"/>
        <end position="58"/>
    </location>
</feature>
<evidence type="ECO:0000259" key="13">
    <source>
        <dbReference type="PROSITE" id="PS00498"/>
    </source>
</evidence>
<dbReference type="InterPro" id="IPR016213">
    <property type="entry name" value="Polyphenol_oxidase"/>
</dbReference>
<evidence type="ECO:0000256" key="7">
    <source>
        <dbReference type="ARBA" id="ARBA00023078"/>
    </source>
</evidence>
<dbReference type="GO" id="GO:0046148">
    <property type="term" value="P:pigment biosynthetic process"/>
    <property type="evidence" value="ECO:0007669"/>
    <property type="project" value="InterPro"/>
</dbReference>
<evidence type="ECO:0000256" key="3">
    <source>
        <dbReference type="ARBA" id="ARBA00022723"/>
    </source>
</evidence>
<dbReference type="STRING" id="981085.W9RL63"/>
<comment type="cofactor">
    <cofactor evidence="9">
        <name>Cu(2+)</name>
        <dbReference type="ChEBI" id="CHEBI:29036"/>
    </cofactor>
    <text evidence="9">Binds 2 copper ions per subunit.</text>
</comment>
<dbReference type="GO" id="GO:0004097">
    <property type="term" value="F:catechol oxidase activity"/>
    <property type="evidence" value="ECO:0007669"/>
    <property type="project" value="InterPro"/>
</dbReference>
<gene>
    <name evidence="14" type="ORF">L484_012122</name>
</gene>
<dbReference type="Gene3D" id="1.10.1280.10">
    <property type="entry name" value="Di-copper center containing domain from catechol oxidase"/>
    <property type="match status" value="1"/>
</dbReference>
<evidence type="ECO:0000256" key="4">
    <source>
        <dbReference type="ARBA" id="ARBA00022784"/>
    </source>
</evidence>
<comment type="subcellular location">
    <subcellularLocation>
        <location evidence="1">Plastid</location>
        <location evidence="1">Chloroplast thylakoid lumen</location>
    </subcellularLocation>
</comment>
<reference evidence="15" key="1">
    <citation type="submission" date="2013-01" db="EMBL/GenBank/DDBJ databases">
        <title>Draft Genome Sequence of a Mulberry Tree, Morus notabilis C.K. Schneid.</title>
        <authorList>
            <person name="He N."/>
            <person name="Zhao S."/>
        </authorList>
    </citation>
    <scope>NUCLEOTIDE SEQUENCE</scope>
</reference>
<dbReference type="OrthoDB" id="6132182at2759"/>
<keyword evidence="5" id="KW-0560">Oxidoreductase</keyword>
<dbReference type="EMBL" id="KE344870">
    <property type="protein sequence ID" value="EXB82809.1"/>
    <property type="molecule type" value="Genomic_DNA"/>
</dbReference>
<dbReference type="KEGG" id="mnt:21395352"/>
<dbReference type="PROSITE" id="PS00498">
    <property type="entry name" value="TYROSINASE_2"/>
    <property type="match status" value="1"/>
</dbReference>
<evidence type="ECO:0000256" key="6">
    <source>
        <dbReference type="ARBA" id="ARBA00023008"/>
    </source>
</evidence>
<proteinExistence type="inferred from homology"/>
<feature type="binding site" evidence="9">
    <location>
        <position position="172"/>
    </location>
    <ligand>
        <name>Cu cation</name>
        <dbReference type="ChEBI" id="CHEBI:23378"/>
        <label>A</label>
    </ligand>
</feature>
<keyword evidence="7" id="KW-0793">Thylakoid</keyword>
<feature type="binding site" evidence="9">
    <location>
        <position position="202"/>
    </location>
    <ligand>
        <name>Cu cation</name>
        <dbReference type="ChEBI" id="CHEBI:23378"/>
        <label>A</label>
    </ligand>
</feature>
<dbReference type="InterPro" id="IPR050316">
    <property type="entry name" value="Tyrosinase/Hemocyanin"/>
</dbReference>
<sequence>MASLPLTQPLTITGSSTTTSLCPFPRNNSILNTKRREAHVRRSLSSNAGSEEASSQWPQLGKVDRRNVLLGLGITGVGSNPLAMADPIAAPDLTKCGNAELSDGTVLPVDCCPPTALEIIDFKPPPFTKLRVRPVAHKVDKEYIAKYNKALSLMKALPDTDPRSFSQQADVHCAYCNSAYDQTGYPGVELQVHNSWLFYPFHRWYLYFYERILGKLIGDPTFAIPFWNWDHPDGMKMPSMFTSDTSSALYDVNRSPSHQPPYVIDLDYSPSQDAGKPAKPYKQQVDENLTTMYKQMVSGANTQSLFFGGDYRAGEPPENSPGSVESRPHIPLHIICGNENNKNGEDMGNFYSAGRDPLFYCHHGNVDRMWSLWKQLPGKKKNDITDPDWLNATFLFYDENAKLVRVKVAGCLDTKKLGYVYEQVDLPWLKKKPKSKKVAKLAVGAAIAAESTKGLTPLSAFPIALKKAITVKVPRPKKGRSKAEKEEEEEILVIEGIDYDKSTAVKFDVYVNDEDEAGPEKSEFAGSFVTVPHNTKNKEKTYTKLKLGITELLEDVGADDDEDVLVTLVPKSGNVTVGGVKIVYEY</sequence>
<dbReference type="GO" id="GO:0046872">
    <property type="term" value="F:metal ion binding"/>
    <property type="evidence" value="ECO:0007669"/>
    <property type="project" value="UniProtKB-KW"/>
</dbReference>
<dbReference type="PANTHER" id="PTHR11474:SF95">
    <property type="entry name" value="POLYPHENOL OXIDASE, CHLOROPLASTIC-LIKE"/>
    <property type="match status" value="1"/>
</dbReference>
<evidence type="ECO:0000313" key="15">
    <source>
        <dbReference type="Proteomes" id="UP000030645"/>
    </source>
</evidence>
<feature type="domain" description="Tyrosinase copper-binding" evidence="13">
    <location>
        <begin position="356"/>
        <end position="367"/>
    </location>
</feature>
<dbReference type="PRINTS" id="PR00092">
    <property type="entry name" value="TYROSINASE"/>
</dbReference>
<dbReference type="InterPro" id="IPR008922">
    <property type="entry name" value="Di-copper_centre_dom_sf"/>
</dbReference>
<feature type="cross-link" description="2'-(S-cysteinyl)-histidine (Cys-His)" evidence="11">
    <location>
        <begin position="176"/>
        <end position="193"/>
    </location>
</feature>
<name>W9RL63_9ROSA</name>
<dbReference type="PANTHER" id="PTHR11474">
    <property type="entry name" value="TYROSINASE FAMILY MEMBER"/>
    <property type="match status" value="1"/>
</dbReference>
<keyword evidence="8 10" id="KW-1015">Disulfide bond</keyword>
<dbReference type="Pfam" id="PF12143">
    <property type="entry name" value="PPO1_KFDV"/>
    <property type="match status" value="1"/>
</dbReference>
<accession>W9RL63</accession>
<keyword evidence="6 9" id="KW-0186">Copper</keyword>
<dbReference type="InterPro" id="IPR022740">
    <property type="entry name" value="Polyphenol_oxidase_C"/>
</dbReference>
<organism evidence="14 15">
    <name type="scientific">Morus notabilis</name>
    <dbReference type="NCBI Taxonomy" id="981085"/>
    <lineage>
        <taxon>Eukaryota</taxon>
        <taxon>Viridiplantae</taxon>
        <taxon>Streptophyta</taxon>
        <taxon>Embryophyta</taxon>
        <taxon>Tracheophyta</taxon>
        <taxon>Spermatophyta</taxon>
        <taxon>Magnoliopsida</taxon>
        <taxon>eudicotyledons</taxon>
        <taxon>Gunneridae</taxon>
        <taxon>Pentapetalae</taxon>
        <taxon>rosids</taxon>
        <taxon>fabids</taxon>
        <taxon>Rosales</taxon>
        <taxon>Moraceae</taxon>
        <taxon>Moreae</taxon>
        <taxon>Morus</taxon>
    </lineage>
</organism>
<feature type="binding site" evidence="9">
    <location>
        <position position="333"/>
    </location>
    <ligand>
        <name>Cu cation</name>
        <dbReference type="ChEBI" id="CHEBI:23378"/>
        <label>B</label>
    </ligand>
</feature>
<dbReference type="Proteomes" id="UP000030645">
    <property type="component" value="Unassembled WGS sequence"/>
</dbReference>
<dbReference type="Pfam" id="PF00264">
    <property type="entry name" value="Tyrosinase"/>
    <property type="match status" value="1"/>
</dbReference>
<feature type="disulfide bond" evidence="10">
    <location>
        <begin position="111"/>
        <end position="173"/>
    </location>
</feature>
<evidence type="ECO:0000256" key="10">
    <source>
        <dbReference type="PIRSR" id="PIRSR000290-2"/>
    </source>
</evidence>
<dbReference type="AlphaFoldDB" id="W9RL63"/>
<dbReference type="GO" id="GO:0009543">
    <property type="term" value="C:chloroplast thylakoid lumen"/>
    <property type="evidence" value="ECO:0007669"/>
    <property type="project" value="UniProtKB-SubCell"/>
</dbReference>
<evidence type="ECO:0000256" key="11">
    <source>
        <dbReference type="PIRSR" id="PIRSR000290-3"/>
    </source>
</evidence>
<feature type="disulfide bond" evidence="10">
    <location>
        <begin position="96"/>
        <end position="112"/>
    </location>
</feature>
<keyword evidence="4" id="KW-0883">Thioether bond</keyword>
<evidence type="ECO:0000313" key="14">
    <source>
        <dbReference type="EMBL" id="EXB82809.1"/>
    </source>
</evidence>
<dbReference type="InterPro" id="IPR002227">
    <property type="entry name" value="Tyrosinase_Cu-bd"/>
</dbReference>
<evidence type="ECO:0000256" key="2">
    <source>
        <dbReference type="ARBA" id="ARBA00009928"/>
    </source>
</evidence>
<evidence type="ECO:0000256" key="5">
    <source>
        <dbReference type="ARBA" id="ARBA00023002"/>
    </source>
</evidence>
<feature type="binding site" evidence="9">
    <location>
        <position position="363"/>
    </location>
    <ligand>
        <name>Cu cation</name>
        <dbReference type="ChEBI" id="CHEBI:23378"/>
        <label>B</label>
    </ligand>
</feature>
<evidence type="ECO:0000256" key="12">
    <source>
        <dbReference type="SAM" id="MobiDB-lite"/>
    </source>
</evidence>
<protein>
    <submittedName>
        <fullName evidence="14">Polyphenol oxidase</fullName>
    </submittedName>
</protein>
<feature type="binding site" evidence="9">
    <location>
        <position position="329"/>
    </location>
    <ligand>
        <name>Cu cation</name>
        <dbReference type="ChEBI" id="CHEBI:23378"/>
        <label>B</label>
    </ligand>
</feature>
<dbReference type="PIRSF" id="PIRSF000290">
    <property type="entry name" value="PPO_plant"/>
    <property type="match status" value="1"/>
</dbReference>